<dbReference type="AlphaFoldDB" id="A0A4R6KLA7"/>
<gene>
    <name evidence="2" type="ORF">EV643_102145</name>
</gene>
<dbReference type="InterPro" id="IPR024726">
    <property type="entry name" value="FhuF_C"/>
</dbReference>
<dbReference type="Proteomes" id="UP000295388">
    <property type="component" value="Unassembled WGS sequence"/>
</dbReference>
<protein>
    <submittedName>
        <fullName evidence="2">FhuF-like iron-sulfur protein</fullName>
    </submittedName>
</protein>
<sequence>MTYSAARLADLLDGEVSWLSVRTTDRVPGPDWISCAALLDEQLAGGDPTYGWRKALQDDYGREYDIEAPVQVAAMFVLMWYVSVPSIVAGLSSAVAGVSPDVSPGSLAFRRHPTAYYPTDVALLSQRVITPAEAARQVEDHTKAFTDSYRPGVKLSSRQRRGAVEDELRAAIRMPEEAPYAASTAEAFGVDLEQKIRTSCCLFYALPNVKPCGGCPRAVVAG</sequence>
<feature type="domain" description="Ferric siderophore reductase C-terminal" evidence="1">
    <location>
        <begin position="197"/>
        <end position="217"/>
    </location>
</feature>
<name>A0A4R6KLA7_9ACTN</name>
<evidence type="ECO:0000259" key="1">
    <source>
        <dbReference type="Pfam" id="PF11575"/>
    </source>
</evidence>
<evidence type="ECO:0000313" key="3">
    <source>
        <dbReference type="Proteomes" id="UP000295388"/>
    </source>
</evidence>
<keyword evidence="3" id="KW-1185">Reference proteome</keyword>
<dbReference type="GO" id="GO:0051537">
    <property type="term" value="F:2 iron, 2 sulfur cluster binding"/>
    <property type="evidence" value="ECO:0007669"/>
    <property type="project" value="InterPro"/>
</dbReference>
<reference evidence="2 3" key="1">
    <citation type="submission" date="2019-03" db="EMBL/GenBank/DDBJ databases">
        <title>Genomic Encyclopedia of Type Strains, Phase III (KMG-III): the genomes of soil and plant-associated and newly described type strains.</title>
        <authorList>
            <person name="Whitman W."/>
        </authorList>
    </citation>
    <scope>NUCLEOTIDE SEQUENCE [LARGE SCALE GENOMIC DNA]</scope>
    <source>
        <strain evidence="2 3">VKM Ac-2527</strain>
    </source>
</reference>
<dbReference type="RefSeq" id="WP_133798749.1">
    <property type="nucleotide sequence ID" value="NZ_SNWQ01000002.1"/>
</dbReference>
<proteinExistence type="predicted"/>
<dbReference type="Pfam" id="PF11575">
    <property type="entry name" value="FhuF_C"/>
    <property type="match status" value="1"/>
</dbReference>
<organism evidence="2 3">
    <name type="scientific">Kribbella caucasensis</name>
    <dbReference type="NCBI Taxonomy" id="2512215"/>
    <lineage>
        <taxon>Bacteria</taxon>
        <taxon>Bacillati</taxon>
        <taxon>Actinomycetota</taxon>
        <taxon>Actinomycetes</taxon>
        <taxon>Propionibacteriales</taxon>
        <taxon>Kribbellaceae</taxon>
        <taxon>Kribbella</taxon>
    </lineage>
</organism>
<dbReference type="EMBL" id="SNWQ01000002">
    <property type="protein sequence ID" value="TDO52308.1"/>
    <property type="molecule type" value="Genomic_DNA"/>
</dbReference>
<dbReference type="OrthoDB" id="4856898at2"/>
<accession>A0A4R6KLA7</accession>
<comment type="caution">
    <text evidence="2">The sequence shown here is derived from an EMBL/GenBank/DDBJ whole genome shotgun (WGS) entry which is preliminary data.</text>
</comment>
<evidence type="ECO:0000313" key="2">
    <source>
        <dbReference type="EMBL" id="TDO52308.1"/>
    </source>
</evidence>